<dbReference type="InterPro" id="IPR000537">
    <property type="entry name" value="UbiA_prenyltransferase"/>
</dbReference>
<evidence type="ECO:0000256" key="3">
    <source>
        <dbReference type="ARBA" id="ARBA00022475"/>
    </source>
</evidence>
<proteinExistence type="inferred from homology"/>
<evidence type="ECO:0000256" key="4">
    <source>
        <dbReference type="ARBA" id="ARBA00022679"/>
    </source>
</evidence>
<gene>
    <name evidence="8" type="primary">menA</name>
    <name evidence="10" type="ORF">GCM10009810_22880</name>
</gene>
<comment type="subcellular location">
    <subcellularLocation>
        <location evidence="8">Cell membrane</location>
        <topology evidence="8">Multi-pass membrane protein</topology>
    </subcellularLocation>
    <subcellularLocation>
        <location evidence="1">Membrane</location>
        <topology evidence="1">Multi-pass membrane protein</topology>
    </subcellularLocation>
</comment>
<evidence type="ECO:0000256" key="6">
    <source>
        <dbReference type="ARBA" id="ARBA00022989"/>
    </source>
</evidence>
<feature type="transmembrane region" description="Helical" evidence="8">
    <location>
        <begin position="167"/>
        <end position="188"/>
    </location>
</feature>
<sequence length="293" mass="29834">MATPAEWVAGARPRTLPAAVAPVAVGTGAAAAIDRADLGLGLLALLVALLLQVGVNYANDYSDGVRGTDQVRVGPVRLVGQGLAVPAYVKQAAFACFGLAAVAGLALSALSGVWWLIVVGAVSILAAWRYTGGDRPYGYRGLGEVYVFVFFGLVATLGTLYTQAHRVTGAGVLGAVAAGAIASAILVANNLRDIPTDTLHGKRTLAVRLGDARTRSLYAALLALALVCGVVAALVARAPWALAGPVLSLPLTIRQIRLAHSGATGRALIPLLARTGVLQLLFALPLAIGLALA</sequence>
<evidence type="ECO:0000313" key="10">
    <source>
        <dbReference type="EMBL" id="GAA1763008.1"/>
    </source>
</evidence>
<comment type="caution">
    <text evidence="10">The sequence shown here is derived from an EMBL/GenBank/DDBJ whole genome shotgun (WGS) entry which is preliminary data.</text>
</comment>
<dbReference type="CDD" id="cd13962">
    <property type="entry name" value="PT_UbiA_UBIAD1"/>
    <property type="match status" value="1"/>
</dbReference>
<keyword evidence="3 8" id="KW-1003">Cell membrane</keyword>
<protein>
    <recommendedName>
        <fullName evidence="8 9">1,4-dihydroxy-2-naphthoate octaprenyltransferase</fullName>
        <shortName evidence="8">DHNA-octaprenyltransferase</shortName>
        <ecNumber evidence="8 9">2.5.1.74</ecNumber>
    </recommendedName>
</protein>
<comment type="similarity">
    <text evidence="8">Belongs to the MenA family. Type 1 subfamily.</text>
</comment>
<evidence type="ECO:0000256" key="5">
    <source>
        <dbReference type="ARBA" id="ARBA00022692"/>
    </source>
</evidence>
<keyword evidence="6 8" id="KW-1133">Transmembrane helix</keyword>
<comment type="function">
    <text evidence="8">Conversion of 1,4-dihydroxy-2-naphthoate (DHNA) to demethylmenaquinone (DMK).</text>
</comment>
<name>A0ABN2KQE2_9MICO</name>
<dbReference type="InterPro" id="IPR004657">
    <property type="entry name" value="MenA"/>
</dbReference>
<feature type="transmembrane region" description="Helical" evidence="8">
    <location>
        <begin position="217"/>
        <end position="240"/>
    </location>
</feature>
<organism evidence="10 11">
    <name type="scientific">Nostocoides vanveenii</name>
    <dbReference type="NCBI Taxonomy" id="330835"/>
    <lineage>
        <taxon>Bacteria</taxon>
        <taxon>Bacillati</taxon>
        <taxon>Actinomycetota</taxon>
        <taxon>Actinomycetes</taxon>
        <taxon>Micrococcales</taxon>
        <taxon>Intrasporangiaceae</taxon>
        <taxon>Nostocoides</taxon>
    </lineage>
</organism>
<keyword evidence="4 8" id="KW-0808">Transferase</keyword>
<dbReference type="PANTHER" id="PTHR13929:SF0">
    <property type="entry name" value="UBIA PRENYLTRANSFERASE DOMAIN-CONTAINING PROTEIN 1"/>
    <property type="match status" value="1"/>
</dbReference>
<evidence type="ECO:0000256" key="1">
    <source>
        <dbReference type="ARBA" id="ARBA00004141"/>
    </source>
</evidence>
<feature type="transmembrane region" description="Helical" evidence="8">
    <location>
        <begin position="143"/>
        <end position="161"/>
    </location>
</feature>
<keyword evidence="11" id="KW-1185">Reference proteome</keyword>
<accession>A0ABN2KQE2</accession>
<dbReference type="PIRSF" id="PIRSF005355">
    <property type="entry name" value="UBIAD1"/>
    <property type="match status" value="1"/>
</dbReference>
<evidence type="ECO:0000313" key="11">
    <source>
        <dbReference type="Proteomes" id="UP001501475"/>
    </source>
</evidence>
<evidence type="ECO:0000256" key="2">
    <source>
        <dbReference type="ARBA" id="ARBA00022428"/>
    </source>
</evidence>
<feature type="transmembrane region" description="Helical" evidence="8">
    <location>
        <begin position="113"/>
        <end position="131"/>
    </location>
</feature>
<keyword evidence="7 8" id="KW-0472">Membrane</keyword>
<comment type="catalytic activity">
    <reaction evidence="8">
        <text>an all-trans-polyprenyl diphosphate + 1,4-dihydroxy-2-naphthoate + H(+) = a 2-demethylmenaquinol + CO2 + diphosphate</text>
        <dbReference type="Rhea" id="RHEA:26478"/>
        <dbReference type="Rhea" id="RHEA-COMP:9563"/>
        <dbReference type="Rhea" id="RHEA-COMP:9564"/>
        <dbReference type="ChEBI" id="CHEBI:11173"/>
        <dbReference type="ChEBI" id="CHEBI:15378"/>
        <dbReference type="ChEBI" id="CHEBI:16526"/>
        <dbReference type="ChEBI" id="CHEBI:33019"/>
        <dbReference type="ChEBI" id="CHEBI:55437"/>
        <dbReference type="ChEBI" id="CHEBI:58914"/>
        <dbReference type="EC" id="2.5.1.74"/>
    </reaction>
</comment>
<feature type="transmembrane region" description="Helical" evidence="8">
    <location>
        <begin position="38"/>
        <end position="58"/>
    </location>
</feature>
<dbReference type="Proteomes" id="UP001501475">
    <property type="component" value="Unassembled WGS sequence"/>
</dbReference>
<evidence type="ECO:0000256" key="9">
    <source>
        <dbReference type="NCBIfam" id="TIGR00751"/>
    </source>
</evidence>
<keyword evidence="2 8" id="KW-0474">Menaquinone biosynthesis</keyword>
<evidence type="ECO:0000256" key="8">
    <source>
        <dbReference type="HAMAP-Rule" id="MF_01937"/>
    </source>
</evidence>
<dbReference type="NCBIfam" id="NF004751">
    <property type="entry name" value="PRK06080.1-3"/>
    <property type="match status" value="1"/>
</dbReference>
<dbReference type="EC" id="2.5.1.74" evidence="8 9"/>
<keyword evidence="5 8" id="KW-0812">Transmembrane</keyword>
<comment type="pathway">
    <text evidence="8">Quinol/quinone metabolism; menaquinone biosynthesis; menaquinol from 1,4-dihydroxy-2-naphthoate: step 1/2.</text>
</comment>
<dbReference type="HAMAP" id="MF_01937">
    <property type="entry name" value="MenA_1"/>
    <property type="match status" value="1"/>
</dbReference>
<feature type="transmembrane region" description="Helical" evidence="8">
    <location>
        <begin position="271"/>
        <end position="292"/>
    </location>
</feature>
<dbReference type="RefSeq" id="WP_344066275.1">
    <property type="nucleotide sequence ID" value="NZ_BAAAPN010000051.1"/>
</dbReference>
<dbReference type="NCBIfam" id="TIGR00751">
    <property type="entry name" value="menA"/>
    <property type="match status" value="1"/>
</dbReference>
<dbReference type="EMBL" id="BAAAPN010000051">
    <property type="protein sequence ID" value="GAA1763008.1"/>
    <property type="molecule type" value="Genomic_DNA"/>
</dbReference>
<dbReference type="InterPro" id="IPR026046">
    <property type="entry name" value="UBIAD1"/>
</dbReference>
<evidence type="ECO:0000256" key="7">
    <source>
        <dbReference type="ARBA" id="ARBA00023136"/>
    </source>
</evidence>
<dbReference type="Pfam" id="PF01040">
    <property type="entry name" value="UbiA"/>
    <property type="match status" value="1"/>
</dbReference>
<dbReference type="PANTHER" id="PTHR13929">
    <property type="entry name" value="1,4-DIHYDROXY-2-NAPHTHOATE OCTAPRENYLTRANSFERASE"/>
    <property type="match status" value="1"/>
</dbReference>
<reference evidence="10 11" key="1">
    <citation type="journal article" date="2019" name="Int. J. Syst. Evol. Microbiol.">
        <title>The Global Catalogue of Microorganisms (GCM) 10K type strain sequencing project: providing services to taxonomists for standard genome sequencing and annotation.</title>
        <authorList>
            <consortium name="The Broad Institute Genomics Platform"/>
            <consortium name="The Broad Institute Genome Sequencing Center for Infectious Disease"/>
            <person name="Wu L."/>
            <person name="Ma J."/>
        </authorList>
    </citation>
    <scope>NUCLEOTIDE SEQUENCE [LARGE SCALE GENOMIC DNA]</scope>
    <source>
        <strain evidence="10 11">JCM 15591</strain>
    </source>
</reference>